<dbReference type="InterPro" id="IPR001991">
    <property type="entry name" value="Na-dicarboxylate_symporter"/>
</dbReference>
<dbReference type="EMBL" id="CP123488">
    <property type="protein sequence ID" value="WGL57843.1"/>
    <property type="molecule type" value="Genomic_DNA"/>
</dbReference>
<evidence type="ECO:0000313" key="11">
    <source>
        <dbReference type="Proteomes" id="UP001177527"/>
    </source>
</evidence>
<keyword evidence="2" id="KW-0813">Transport</keyword>
<evidence type="ECO:0000256" key="3">
    <source>
        <dbReference type="ARBA" id="ARBA00022475"/>
    </source>
</evidence>
<dbReference type="Proteomes" id="UP000344450">
    <property type="component" value="Chromosome"/>
</dbReference>
<dbReference type="AlphaFoldDB" id="A0A5Q2T7C2"/>
<dbReference type="EMBL" id="CP045845">
    <property type="protein sequence ID" value="QGH29698.1"/>
    <property type="molecule type" value="Genomic_DNA"/>
</dbReference>
<evidence type="ECO:0000313" key="9">
    <source>
        <dbReference type="EMBL" id="WGL57843.1"/>
    </source>
</evidence>
<dbReference type="Gene3D" id="1.10.3860.10">
    <property type="entry name" value="Sodium:dicarboxylate symporter"/>
    <property type="match status" value="1"/>
</dbReference>
<keyword evidence="5 7" id="KW-1133">Transmembrane helix</keyword>
<feature type="transmembrane region" description="Helical" evidence="7">
    <location>
        <begin position="326"/>
        <end position="343"/>
    </location>
</feature>
<feature type="transmembrane region" description="Helical" evidence="7">
    <location>
        <begin position="84"/>
        <end position="105"/>
    </location>
</feature>
<dbReference type="InterPro" id="IPR036458">
    <property type="entry name" value="Na:dicarbo_symporter_sf"/>
</dbReference>
<dbReference type="RefSeq" id="WP_062778505.1">
    <property type="nucleotide sequence ID" value="NZ_CP045843.1"/>
</dbReference>
<dbReference type="GeneID" id="91972435"/>
<dbReference type="Pfam" id="PF00375">
    <property type="entry name" value="SDF"/>
    <property type="match status" value="1"/>
</dbReference>
<name>A0A5Q2T7C2_KLUIN</name>
<feature type="transmembrane region" description="Helical" evidence="7">
    <location>
        <begin position="153"/>
        <end position="171"/>
    </location>
</feature>
<dbReference type="GO" id="GO:0006835">
    <property type="term" value="P:dicarboxylic acid transport"/>
    <property type="evidence" value="ECO:0007669"/>
    <property type="project" value="TreeGrafter"/>
</dbReference>
<dbReference type="SUPFAM" id="SSF118215">
    <property type="entry name" value="Proton glutamate symport protein"/>
    <property type="match status" value="1"/>
</dbReference>
<dbReference type="GO" id="GO:0005886">
    <property type="term" value="C:plasma membrane"/>
    <property type="evidence" value="ECO:0007669"/>
    <property type="project" value="UniProtKB-SubCell"/>
</dbReference>
<reference evidence="8 10" key="1">
    <citation type="submission" date="2019-10" db="EMBL/GenBank/DDBJ databases">
        <title>Complete genome sequencing of drug resistant plasmids in Kluyvera intermedia.</title>
        <authorList>
            <person name="Ke C."/>
            <person name="Jian S."/>
        </authorList>
    </citation>
    <scope>NUCLEOTIDE SEQUENCE [LARGE SCALE GENOMIC DNA]</scope>
    <source>
        <strain evidence="8 10">N2-1</strain>
    </source>
</reference>
<dbReference type="OrthoDB" id="9766690at2"/>
<feature type="transmembrane region" description="Helical" evidence="7">
    <location>
        <begin position="355"/>
        <end position="378"/>
    </location>
</feature>
<feature type="transmembrane region" description="Helical" evidence="7">
    <location>
        <begin position="226"/>
        <end position="249"/>
    </location>
</feature>
<keyword evidence="3" id="KW-1003">Cell membrane</keyword>
<dbReference type="PANTHER" id="PTHR42865:SF7">
    <property type="entry name" value="PROTON_GLUTAMATE-ASPARTATE SYMPORTER"/>
    <property type="match status" value="1"/>
</dbReference>
<feature type="transmembrane region" description="Helical" evidence="7">
    <location>
        <begin position="47"/>
        <end position="72"/>
    </location>
</feature>
<dbReference type="PANTHER" id="PTHR42865">
    <property type="entry name" value="PROTON/GLUTAMATE-ASPARTATE SYMPORTER"/>
    <property type="match status" value="1"/>
</dbReference>
<keyword evidence="10" id="KW-1185">Reference proteome</keyword>
<dbReference type="Proteomes" id="UP001177527">
    <property type="component" value="Chromosome"/>
</dbReference>
<feature type="transmembrane region" description="Helical" evidence="7">
    <location>
        <begin position="192"/>
        <end position="214"/>
    </location>
</feature>
<evidence type="ECO:0000256" key="7">
    <source>
        <dbReference type="SAM" id="Phobius"/>
    </source>
</evidence>
<evidence type="ECO:0000256" key="4">
    <source>
        <dbReference type="ARBA" id="ARBA00022692"/>
    </source>
</evidence>
<feature type="transmembrane region" description="Helical" evidence="7">
    <location>
        <begin position="296"/>
        <end position="320"/>
    </location>
</feature>
<protein>
    <submittedName>
        <fullName evidence="8">Cation:dicarboxylase symporter family transporter</fullName>
    </submittedName>
    <submittedName>
        <fullName evidence="9">Dicarboxylate/amino acid:cation symporter</fullName>
    </submittedName>
</protein>
<evidence type="ECO:0000313" key="10">
    <source>
        <dbReference type="Proteomes" id="UP000344450"/>
    </source>
</evidence>
<organism evidence="9 11">
    <name type="scientific">Kluyvera intermedia</name>
    <name type="common">Enterobacter intermedius</name>
    <dbReference type="NCBI Taxonomy" id="61648"/>
    <lineage>
        <taxon>Bacteria</taxon>
        <taxon>Pseudomonadati</taxon>
        <taxon>Pseudomonadota</taxon>
        <taxon>Gammaproteobacteria</taxon>
        <taxon>Enterobacterales</taxon>
        <taxon>Enterobacteriaceae</taxon>
        <taxon>Kluyvera</taxon>
    </lineage>
</organism>
<accession>A0A5Q2T7C2</accession>
<feature type="transmembrane region" description="Helical" evidence="7">
    <location>
        <begin position="7"/>
        <end position="27"/>
    </location>
</feature>
<comment type="subcellular location">
    <subcellularLocation>
        <location evidence="1">Cell membrane</location>
        <topology evidence="1">Multi-pass membrane protein</topology>
    </subcellularLocation>
</comment>
<evidence type="ECO:0000313" key="8">
    <source>
        <dbReference type="EMBL" id="QGH29698.1"/>
    </source>
</evidence>
<reference evidence="9" key="2">
    <citation type="submission" date="2023-04" db="EMBL/GenBank/DDBJ databases">
        <title>APH(3)-Id, a novel chromosomal aminoglycoside phosphotransferase, identified from an environmental isolate of Kluyvera intermedia DW18.</title>
        <authorList>
            <person name="Sha Y."/>
        </authorList>
    </citation>
    <scope>NUCLEOTIDE SEQUENCE</scope>
    <source>
        <strain evidence="9">DW18</strain>
    </source>
</reference>
<evidence type="ECO:0000256" key="6">
    <source>
        <dbReference type="ARBA" id="ARBA00023136"/>
    </source>
</evidence>
<gene>
    <name evidence="8" type="ORF">GHC21_08490</name>
    <name evidence="9" type="ORF">QBD33_08850</name>
</gene>
<keyword evidence="4 7" id="KW-0812">Transmembrane</keyword>
<evidence type="ECO:0000256" key="5">
    <source>
        <dbReference type="ARBA" id="ARBA00022989"/>
    </source>
</evidence>
<dbReference type="GO" id="GO:0015293">
    <property type="term" value="F:symporter activity"/>
    <property type="evidence" value="ECO:0007669"/>
    <property type="project" value="UniProtKB-KW"/>
</dbReference>
<sequence>MANANKLTIFIVIFMLAGILTGAMIHSYASANTIQAWSGNITLFTDIFLRLIKMVIAPLVFSTLTVGIMKLGETSTIGRVGGKAMVWFISSSVLSILVGLFIVTLQHPGSGLNLTIPKDTVDTGLAVSGMSLKGFLSHTIPTSIVGAMADNEILQIVVFSMFFGIGGASLGQKFNAPLVAALDVVSHIMLKVTGYVMYVAPLAIFAAISSVIATEGLGILLNYASFIGGYYVAILLTCCALVAIGYMVLKKEVFRLLGMLKDPVLVAFTTSSSEAAYPKTLEQLTKFGCSRNIVSFVLPIGYSFNLVGSMVYCSFASMFIAQAYNIHLSFSEIAVLMLTLMLASKGIAGVPRSALVVLAATIPSFNIPVAGILLLMGIDHFLDMGRSAINVLGNGVATAMLSQNEGQLSEVEPEVVQQNM</sequence>
<keyword evidence="6 7" id="KW-0472">Membrane</keyword>
<proteinExistence type="predicted"/>
<evidence type="ECO:0000256" key="2">
    <source>
        <dbReference type="ARBA" id="ARBA00022448"/>
    </source>
</evidence>
<evidence type="ECO:0000256" key="1">
    <source>
        <dbReference type="ARBA" id="ARBA00004651"/>
    </source>
</evidence>
<dbReference type="PRINTS" id="PR00173">
    <property type="entry name" value="EDTRNSPORT"/>
</dbReference>